<keyword evidence="1" id="KW-0812">Transmembrane</keyword>
<evidence type="ECO:0000313" key="2">
    <source>
        <dbReference type="EMBL" id="EEQ05126.1"/>
    </source>
</evidence>
<comment type="caution">
    <text evidence="2">The sequence shown here is derived from an EMBL/GenBank/DDBJ whole genome shotgun (WGS) entry which is preliminary data.</text>
</comment>
<dbReference type="Proteomes" id="UP000010319">
    <property type="component" value="Unassembled WGS sequence"/>
</dbReference>
<sequence>MFFRSNLQKSHLLEIKGINLRINPFGGLFLFLLLLIYRV</sequence>
<evidence type="ECO:0000313" key="3">
    <source>
        <dbReference type="Proteomes" id="UP000010319"/>
    </source>
</evidence>
<proteinExistence type="predicted"/>
<reference evidence="2" key="1">
    <citation type="submission" date="2008-12" db="EMBL/GenBank/DDBJ databases">
        <title>Annotation of the Yersinia bercovieri ATCC 43970 genome.</title>
        <authorList>
            <person name="Read T.D."/>
            <person name="Akmal A."/>
            <person name="Bishop-Lilly K."/>
            <person name="Chen P.E."/>
            <person name="Cook C."/>
            <person name="Kiley M.P."/>
            <person name="Lentz S."/>
            <person name="Mateczun A."/>
            <person name="Nagarajan N."/>
            <person name="Nolan N."/>
            <person name="Osborne B.I."/>
            <person name="Pop M."/>
            <person name="Sozhamannan S."/>
            <person name="Stewart A.C."/>
            <person name="Sulakvelidze A."/>
            <person name="Thomason B."/>
            <person name="Willner K."/>
            <person name="Zwick M.E."/>
        </authorList>
    </citation>
    <scope>NUCLEOTIDE SEQUENCE [LARGE SCALE GENOMIC DNA]</scope>
    <source>
        <strain evidence="2">ATCC 43970</strain>
    </source>
</reference>
<organism evidence="2 3">
    <name type="scientific">Yersinia bercovieri ATCC 43970</name>
    <dbReference type="NCBI Taxonomy" id="349968"/>
    <lineage>
        <taxon>Bacteria</taxon>
        <taxon>Pseudomonadati</taxon>
        <taxon>Pseudomonadota</taxon>
        <taxon>Gammaproteobacteria</taxon>
        <taxon>Enterobacterales</taxon>
        <taxon>Yersiniaceae</taxon>
        <taxon>Yersinia</taxon>
    </lineage>
</organism>
<dbReference type="EMBL" id="AALC02000071">
    <property type="protein sequence ID" value="EEQ05126.1"/>
    <property type="molecule type" value="Genomic_DNA"/>
</dbReference>
<accession>A0ABP2E101</accession>
<protein>
    <submittedName>
        <fullName evidence="2">Uncharacterized protein</fullName>
    </submittedName>
</protein>
<evidence type="ECO:0000256" key="1">
    <source>
        <dbReference type="SAM" id="Phobius"/>
    </source>
</evidence>
<name>A0ABP2E101_YERBE</name>
<keyword evidence="1" id="KW-0472">Membrane</keyword>
<keyword evidence="1" id="KW-1133">Transmembrane helix</keyword>
<feature type="transmembrane region" description="Helical" evidence="1">
    <location>
        <begin position="20"/>
        <end position="37"/>
    </location>
</feature>
<keyword evidence="3" id="KW-1185">Reference proteome</keyword>
<gene>
    <name evidence="2" type="ORF">yberc0001_11850</name>
</gene>